<dbReference type="InterPro" id="IPR038008">
    <property type="entry name" value="Jag_KH"/>
</dbReference>
<dbReference type="Pfam" id="PF01424">
    <property type="entry name" value="R3H"/>
    <property type="match status" value="1"/>
</dbReference>
<dbReference type="AlphaFoldDB" id="A0A9D1LPC6"/>
<name>A0A9D1LPC6_9FIRM</name>
<evidence type="ECO:0000256" key="2">
    <source>
        <dbReference type="ARBA" id="ARBA00022884"/>
    </source>
</evidence>
<evidence type="ECO:0000256" key="6">
    <source>
        <dbReference type="PROSITE-ProRule" id="PRU00118"/>
    </source>
</evidence>
<keyword evidence="2 6" id="KW-0694">RNA-binding</keyword>
<dbReference type="EMBL" id="DVMV01000038">
    <property type="protein sequence ID" value="HIU45556.1"/>
    <property type="molecule type" value="Genomic_DNA"/>
</dbReference>
<dbReference type="PROSITE" id="PS50823">
    <property type="entry name" value="KH_TYPE_2"/>
    <property type="match status" value="1"/>
</dbReference>
<dbReference type="InterPro" id="IPR039247">
    <property type="entry name" value="KhpB"/>
</dbReference>
<dbReference type="PANTHER" id="PTHR35800:SF1">
    <property type="entry name" value="RNA-BINDING PROTEIN KHPB"/>
    <property type="match status" value="1"/>
</dbReference>
<dbReference type="PROSITE" id="PS51061">
    <property type="entry name" value="R3H"/>
    <property type="match status" value="1"/>
</dbReference>
<dbReference type="InterPro" id="IPR032782">
    <property type="entry name" value="KhpB_N"/>
</dbReference>
<dbReference type="InterPro" id="IPR001374">
    <property type="entry name" value="R3H_dom"/>
</dbReference>
<dbReference type="Pfam" id="PF14804">
    <property type="entry name" value="Jag_N"/>
    <property type="match status" value="1"/>
</dbReference>
<feature type="domain" description="KH type-2" evidence="7">
    <location>
        <begin position="57"/>
        <end position="132"/>
    </location>
</feature>
<dbReference type="GO" id="GO:0071555">
    <property type="term" value="P:cell wall organization"/>
    <property type="evidence" value="ECO:0007669"/>
    <property type="project" value="UniProtKB-KW"/>
</dbReference>
<evidence type="ECO:0000313" key="10">
    <source>
        <dbReference type="Proteomes" id="UP000824070"/>
    </source>
</evidence>
<dbReference type="InterPro" id="IPR036867">
    <property type="entry name" value="R3H_dom_sf"/>
</dbReference>
<sequence length="199" mass="22229">MKEFTAKTIEDAVKEACADLGVSESSLVYSVKEEKKGLFKKSATISVFTIEDAAEYVKDYLVKALRALGVEATAESSIEEDVIKVTLDSPRNPIIIGKNGKTLQALNEVAKIALSTKFRHRYRIVLDVGGYKEDRYERIARLAKRTARDVQRSHVSVSLDPMTPDERRIVHNAVAGFDHIKTESFGEGANRAVHIEYEE</sequence>
<evidence type="ECO:0000259" key="8">
    <source>
        <dbReference type="PROSITE" id="PS51061"/>
    </source>
</evidence>
<dbReference type="Gene3D" id="3.30.1370.50">
    <property type="entry name" value="R3H-like domain"/>
    <property type="match status" value="1"/>
</dbReference>
<evidence type="ECO:0000256" key="1">
    <source>
        <dbReference type="ARBA" id="ARBA00022490"/>
    </source>
</evidence>
<dbReference type="SMART" id="SM01245">
    <property type="entry name" value="Jag_N"/>
    <property type="match status" value="1"/>
</dbReference>
<reference evidence="9" key="2">
    <citation type="journal article" date="2021" name="PeerJ">
        <title>Extensive microbial diversity within the chicken gut microbiome revealed by metagenomics and culture.</title>
        <authorList>
            <person name="Gilroy R."/>
            <person name="Ravi A."/>
            <person name="Getino M."/>
            <person name="Pursley I."/>
            <person name="Horton D.L."/>
            <person name="Alikhan N.F."/>
            <person name="Baker D."/>
            <person name="Gharbi K."/>
            <person name="Hall N."/>
            <person name="Watson M."/>
            <person name="Adriaenssens E.M."/>
            <person name="Foster-Nyarko E."/>
            <person name="Jarju S."/>
            <person name="Secka A."/>
            <person name="Antonio M."/>
            <person name="Oren A."/>
            <person name="Chaudhuri R.R."/>
            <person name="La Ragione R."/>
            <person name="Hildebrand F."/>
            <person name="Pallen M.J."/>
        </authorList>
    </citation>
    <scope>NUCLEOTIDE SEQUENCE</scope>
    <source>
        <strain evidence="9">ChiGjej1B1-22543</strain>
    </source>
</reference>
<evidence type="ECO:0000313" key="9">
    <source>
        <dbReference type="EMBL" id="HIU45556.1"/>
    </source>
</evidence>
<evidence type="ECO:0000259" key="7">
    <source>
        <dbReference type="PROSITE" id="PS50823"/>
    </source>
</evidence>
<dbReference type="Gene3D" id="3.30.300.20">
    <property type="match status" value="1"/>
</dbReference>
<keyword evidence="5" id="KW-0961">Cell wall biogenesis/degradation</keyword>
<accession>A0A9D1LPC6</accession>
<evidence type="ECO:0000256" key="4">
    <source>
        <dbReference type="ARBA" id="ARBA00023186"/>
    </source>
</evidence>
<keyword evidence="3" id="KW-0133">Cell shape</keyword>
<gene>
    <name evidence="9" type="ORF">IAC52_04595</name>
</gene>
<dbReference type="InterPro" id="IPR004044">
    <property type="entry name" value="KH_dom_type_2"/>
</dbReference>
<dbReference type="Pfam" id="PF13083">
    <property type="entry name" value="KH_KhpA-B"/>
    <property type="match status" value="1"/>
</dbReference>
<comment type="caution">
    <text evidence="9">The sequence shown here is derived from an EMBL/GenBank/DDBJ whole genome shotgun (WGS) entry which is preliminary data.</text>
</comment>
<reference evidence="9" key="1">
    <citation type="submission" date="2020-10" db="EMBL/GenBank/DDBJ databases">
        <authorList>
            <person name="Gilroy R."/>
        </authorList>
    </citation>
    <scope>NUCLEOTIDE SEQUENCE</scope>
    <source>
        <strain evidence="9">ChiGjej1B1-22543</strain>
    </source>
</reference>
<dbReference type="GO" id="GO:0008360">
    <property type="term" value="P:regulation of cell shape"/>
    <property type="evidence" value="ECO:0007669"/>
    <property type="project" value="UniProtKB-KW"/>
</dbReference>
<proteinExistence type="predicted"/>
<protein>
    <submittedName>
        <fullName evidence="9">Jag N-terminal domain-containing protein</fullName>
    </submittedName>
</protein>
<dbReference type="CDD" id="cd02414">
    <property type="entry name" value="KH-II_Jag"/>
    <property type="match status" value="1"/>
</dbReference>
<dbReference type="CDD" id="cd02644">
    <property type="entry name" value="R3H_jag"/>
    <property type="match status" value="1"/>
</dbReference>
<dbReference type="GO" id="GO:0003723">
    <property type="term" value="F:RNA binding"/>
    <property type="evidence" value="ECO:0007669"/>
    <property type="project" value="UniProtKB-UniRule"/>
</dbReference>
<dbReference type="SUPFAM" id="SSF82708">
    <property type="entry name" value="R3H domain"/>
    <property type="match status" value="1"/>
</dbReference>
<dbReference type="PANTHER" id="PTHR35800">
    <property type="entry name" value="PROTEIN JAG"/>
    <property type="match status" value="1"/>
</dbReference>
<evidence type="ECO:0000256" key="3">
    <source>
        <dbReference type="ARBA" id="ARBA00022960"/>
    </source>
</evidence>
<dbReference type="NCBIfam" id="NF041568">
    <property type="entry name" value="Jag_EloR"/>
    <property type="match status" value="1"/>
</dbReference>
<dbReference type="Proteomes" id="UP000824070">
    <property type="component" value="Unassembled WGS sequence"/>
</dbReference>
<dbReference type="InterPro" id="IPR015946">
    <property type="entry name" value="KH_dom-like_a/b"/>
</dbReference>
<evidence type="ECO:0000256" key="5">
    <source>
        <dbReference type="ARBA" id="ARBA00023316"/>
    </source>
</evidence>
<keyword evidence="1" id="KW-0963">Cytoplasm</keyword>
<organism evidence="9 10">
    <name type="scientific">Candidatus Alloenteromonas pullicola</name>
    <dbReference type="NCBI Taxonomy" id="2840784"/>
    <lineage>
        <taxon>Bacteria</taxon>
        <taxon>Bacillati</taxon>
        <taxon>Bacillota</taxon>
        <taxon>Bacillota incertae sedis</taxon>
        <taxon>Candidatus Alloenteromonas</taxon>
    </lineage>
</organism>
<dbReference type="InterPro" id="IPR038247">
    <property type="entry name" value="Jag_N_dom_sf"/>
</dbReference>
<dbReference type="SMART" id="SM00393">
    <property type="entry name" value="R3H"/>
    <property type="match status" value="1"/>
</dbReference>
<keyword evidence="4" id="KW-0143">Chaperone</keyword>
<feature type="domain" description="R3H" evidence="8">
    <location>
        <begin position="133"/>
        <end position="199"/>
    </location>
</feature>
<dbReference type="Gene3D" id="3.30.30.80">
    <property type="entry name" value="probable RNA-binding protein from clostridium symbiosum atcc 14940"/>
    <property type="match status" value="1"/>
</dbReference>
<dbReference type="InterPro" id="IPR034079">
    <property type="entry name" value="R3H_KhpB"/>
</dbReference>